<dbReference type="GO" id="GO:0016757">
    <property type="term" value="F:glycosyltransferase activity"/>
    <property type="evidence" value="ECO:0007669"/>
    <property type="project" value="UniProtKB-KW"/>
</dbReference>
<feature type="repeat" description="TPR" evidence="1">
    <location>
        <begin position="242"/>
        <end position="275"/>
    </location>
</feature>
<keyword evidence="4" id="KW-1185">Reference proteome</keyword>
<keyword evidence="3" id="KW-0808">Transferase</keyword>
<organism evidence="3 4">
    <name type="scientific">Sinanaerobacter chloroacetimidivorans</name>
    <dbReference type="NCBI Taxonomy" id="2818044"/>
    <lineage>
        <taxon>Bacteria</taxon>
        <taxon>Bacillati</taxon>
        <taxon>Bacillota</taxon>
        <taxon>Clostridia</taxon>
        <taxon>Peptostreptococcales</taxon>
        <taxon>Anaerovoracaceae</taxon>
        <taxon>Sinanaerobacter</taxon>
    </lineage>
</organism>
<dbReference type="PANTHER" id="PTHR43630">
    <property type="entry name" value="POLY-BETA-1,6-N-ACETYL-D-GLUCOSAMINE SYNTHASE"/>
    <property type="match status" value="1"/>
</dbReference>
<dbReference type="RefSeq" id="WP_227020253.1">
    <property type="nucleotide sequence ID" value="NZ_JAGSND010000021.1"/>
</dbReference>
<sequence>MEKKQTLGLCMIVKNEEKNLRRCLSSVAHIVDEIIIVDTGSEDQTVEIAEEFGAAVYSYQWNNDFSAARNFSIRQCTADWVLLLDADEELGQEAGNILIPFLSNQDFDGAHFTIHNYMGTNLSDNINIHIGLRLIRNNGKYHFTGEIHEQISCITGETCINKFTILDMKLHHYGYMDDEVNAKQKRCRNIPILESLLEKDPENSFTLFNMGNEYLAMEDFKKALEYYDKAYSKIHVQEAYAPHLFFRMANCHDHLKEYEKALSYLNEGLEYYPKCTDFEYVKGCVLKRLKRYSLAIESLKKCMEMGEAPLTTRFVNDCGTYRPAAALGELYEDLSDYDKALEYYHKALFYRSGEYVLLYRIGAVLNKIYQDKNTVLEKLMEYFADPDYEPNLILTWDILLNEKLYDLALAKLEAEDRSSMQNGKYRLELEFLKGKAYFYTKKYSQARTLFLRLSMEDERETIIPRIPEDSIKYLFLINLINKTDQMPAVFKRMEELNGEGWYYTCKLLYEIHAQHVDSISKPCNGEMIAGAIVLLNILLKTGEYEVFQSLLPIFNKVNDRRVLLYLSKIYYANGFSDMAVKSILRSIKEMDVIDEESIRILWKEIR</sequence>
<accession>A0A8J7W427</accession>
<dbReference type="Pfam" id="PF13176">
    <property type="entry name" value="TPR_7"/>
    <property type="match status" value="1"/>
</dbReference>
<reference evidence="3" key="1">
    <citation type="submission" date="2021-04" db="EMBL/GenBank/DDBJ databases">
        <title>Sinoanaerobacter chloroacetimidivorans sp. nov., an obligate anaerobic bacterium isolated from anaerobic sludge.</title>
        <authorList>
            <person name="Bao Y."/>
        </authorList>
    </citation>
    <scope>NUCLEOTIDE SEQUENCE</scope>
    <source>
        <strain evidence="3">BAD-6</strain>
    </source>
</reference>
<dbReference type="EC" id="2.4.-.-" evidence="3"/>
<reference evidence="3" key="2">
    <citation type="submission" date="2021-04" db="EMBL/GenBank/DDBJ databases">
        <authorList>
            <person name="Liu J."/>
        </authorList>
    </citation>
    <scope>NUCLEOTIDE SEQUENCE</scope>
    <source>
        <strain evidence="3">BAD-6</strain>
    </source>
</reference>
<dbReference type="InterPro" id="IPR001173">
    <property type="entry name" value="Glyco_trans_2-like"/>
</dbReference>
<dbReference type="InterPro" id="IPR011990">
    <property type="entry name" value="TPR-like_helical_dom_sf"/>
</dbReference>
<dbReference type="AlphaFoldDB" id="A0A8J7W427"/>
<evidence type="ECO:0000313" key="3">
    <source>
        <dbReference type="EMBL" id="MBR0600139.1"/>
    </source>
</evidence>
<dbReference type="InterPro" id="IPR019734">
    <property type="entry name" value="TPR_rpt"/>
</dbReference>
<feature type="repeat" description="TPR" evidence="1">
    <location>
        <begin position="321"/>
        <end position="354"/>
    </location>
</feature>
<comment type="caution">
    <text evidence="3">The sequence shown here is derived from an EMBL/GenBank/DDBJ whole genome shotgun (WGS) entry which is preliminary data.</text>
</comment>
<dbReference type="Pfam" id="PF00535">
    <property type="entry name" value="Glycos_transf_2"/>
    <property type="match status" value="1"/>
</dbReference>
<evidence type="ECO:0000256" key="1">
    <source>
        <dbReference type="PROSITE-ProRule" id="PRU00339"/>
    </source>
</evidence>
<dbReference type="SMART" id="SM00028">
    <property type="entry name" value="TPR"/>
    <property type="match status" value="5"/>
</dbReference>
<feature type="domain" description="Glycosyltransferase 2-like" evidence="2">
    <location>
        <begin position="10"/>
        <end position="142"/>
    </location>
</feature>
<dbReference type="InterPro" id="IPR029044">
    <property type="entry name" value="Nucleotide-diphossugar_trans"/>
</dbReference>
<keyword evidence="1" id="KW-0802">TPR repeat</keyword>
<name>A0A8J7W427_9FIRM</name>
<protein>
    <submittedName>
        <fullName evidence="3">Glycosyltransferase</fullName>
        <ecNumber evidence="3">2.4.-.-</ecNumber>
    </submittedName>
</protein>
<dbReference type="Gene3D" id="1.25.40.10">
    <property type="entry name" value="Tetratricopeptide repeat domain"/>
    <property type="match status" value="2"/>
</dbReference>
<dbReference type="SUPFAM" id="SSF48452">
    <property type="entry name" value="TPR-like"/>
    <property type="match status" value="1"/>
</dbReference>
<feature type="repeat" description="TPR" evidence="1">
    <location>
        <begin position="204"/>
        <end position="237"/>
    </location>
</feature>
<evidence type="ECO:0000259" key="2">
    <source>
        <dbReference type="Pfam" id="PF00535"/>
    </source>
</evidence>
<dbReference type="Gene3D" id="3.90.550.10">
    <property type="entry name" value="Spore Coat Polysaccharide Biosynthesis Protein SpsA, Chain A"/>
    <property type="match status" value="1"/>
</dbReference>
<gene>
    <name evidence="3" type="ORF">KCX82_19835</name>
</gene>
<dbReference type="SUPFAM" id="SSF53448">
    <property type="entry name" value="Nucleotide-diphospho-sugar transferases"/>
    <property type="match status" value="1"/>
</dbReference>
<evidence type="ECO:0000313" key="4">
    <source>
        <dbReference type="Proteomes" id="UP000675664"/>
    </source>
</evidence>
<dbReference type="Pfam" id="PF13181">
    <property type="entry name" value="TPR_8"/>
    <property type="match status" value="3"/>
</dbReference>
<keyword evidence="3" id="KW-0328">Glycosyltransferase</keyword>
<dbReference type="EMBL" id="JAGSND010000021">
    <property type="protein sequence ID" value="MBR0600139.1"/>
    <property type="molecule type" value="Genomic_DNA"/>
</dbReference>
<dbReference type="PROSITE" id="PS50005">
    <property type="entry name" value="TPR"/>
    <property type="match status" value="3"/>
</dbReference>
<dbReference type="Proteomes" id="UP000675664">
    <property type="component" value="Unassembled WGS sequence"/>
</dbReference>
<dbReference type="CDD" id="cd02511">
    <property type="entry name" value="Beta4Glucosyltransferase"/>
    <property type="match status" value="1"/>
</dbReference>
<dbReference type="PANTHER" id="PTHR43630:SF2">
    <property type="entry name" value="GLYCOSYLTRANSFERASE"/>
    <property type="match status" value="1"/>
</dbReference>
<proteinExistence type="predicted"/>